<dbReference type="KEGG" id="evi:Echvi_4535"/>
<dbReference type="Gene3D" id="1.10.10.10">
    <property type="entry name" value="Winged helix-like DNA-binding domain superfamily/Winged helix DNA-binding domain"/>
    <property type="match status" value="1"/>
</dbReference>
<dbReference type="InterPro" id="IPR019734">
    <property type="entry name" value="TPR_rpt"/>
</dbReference>
<dbReference type="InterPro" id="IPR011990">
    <property type="entry name" value="TPR-like_helical_dom_sf"/>
</dbReference>
<evidence type="ECO:0000313" key="9">
    <source>
        <dbReference type="EMBL" id="AGA80708.1"/>
    </source>
</evidence>
<gene>
    <name evidence="9" type="ordered locus">Echvi_4535</name>
</gene>
<comment type="similarity">
    <text evidence="5">Belongs to the Rap family.</text>
</comment>
<dbReference type="AlphaFoldDB" id="L0G5Y4"/>
<dbReference type="Proteomes" id="UP000010796">
    <property type="component" value="Chromosome"/>
</dbReference>
<keyword evidence="2" id="KW-0963">Cytoplasm</keyword>
<accession>L0G5Y4</accession>
<evidence type="ECO:0000256" key="6">
    <source>
        <dbReference type="SAM" id="Coils"/>
    </source>
</evidence>
<feature type="coiled-coil region" evidence="6">
    <location>
        <begin position="372"/>
        <end position="399"/>
    </location>
</feature>
<reference evidence="10" key="1">
    <citation type="submission" date="2012-02" db="EMBL/GenBank/DDBJ databases">
        <title>The complete genome of Echinicola vietnamensis DSM 17526.</title>
        <authorList>
            <person name="Lucas S."/>
            <person name="Copeland A."/>
            <person name="Lapidus A."/>
            <person name="Glavina del Rio T."/>
            <person name="Dalin E."/>
            <person name="Tice H."/>
            <person name="Bruce D."/>
            <person name="Goodwin L."/>
            <person name="Pitluck S."/>
            <person name="Peters L."/>
            <person name="Ovchinnikova G."/>
            <person name="Teshima H."/>
            <person name="Kyrpides N."/>
            <person name="Mavromatis K."/>
            <person name="Ivanova N."/>
            <person name="Brettin T."/>
            <person name="Detter J.C."/>
            <person name="Han C."/>
            <person name="Larimer F."/>
            <person name="Land M."/>
            <person name="Hauser L."/>
            <person name="Markowitz V."/>
            <person name="Cheng J.-F."/>
            <person name="Hugenholtz P."/>
            <person name="Woyke T."/>
            <person name="Wu D."/>
            <person name="Brambilla E."/>
            <person name="Klenk H.-P."/>
            <person name="Eisen J.A."/>
        </authorList>
    </citation>
    <scope>NUCLEOTIDE SEQUENCE [LARGE SCALE GENOMIC DNA]</scope>
    <source>
        <strain evidence="10">DSM 17526 / LMG 23754 / KMM 6221</strain>
    </source>
</reference>
<dbReference type="SUPFAM" id="SSF48452">
    <property type="entry name" value="TPR-like"/>
    <property type="match status" value="2"/>
</dbReference>
<dbReference type="SMART" id="SM00028">
    <property type="entry name" value="TPR"/>
    <property type="match status" value="6"/>
</dbReference>
<dbReference type="Pfam" id="PF13424">
    <property type="entry name" value="TPR_12"/>
    <property type="match status" value="1"/>
</dbReference>
<dbReference type="InterPro" id="IPR000792">
    <property type="entry name" value="Tscrpt_reg_LuxR_C"/>
</dbReference>
<dbReference type="EMBL" id="CP003346">
    <property type="protein sequence ID" value="AGA80708.1"/>
    <property type="molecule type" value="Genomic_DNA"/>
</dbReference>
<dbReference type="SUPFAM" id="SSF46894">
    <property type="entry name" value="C-terminal effector domain of the bipartite response regulators"/>
    <property type="match status" value="1"/>
</dbReference>
<dbReference type="PANTHER" id="PTHR46630:SF1">
    <property type="entry name" value="TETRATRICOPEPTIDE REPEAT PROTEIN 29"/>
    <property type="match status" value="1"/>
</dbReference>
<dbReference type="PATRIC" id="fig|926556.3.peg.4792"/>
<name>L0G5Y4_ECHVK</name>
<dbReference type="STRING" id="926556.Echvi_4535"/>
<feature type="domain" description="HTH luxR-type" evidence="8">
    <location>
        <begin position="487"/>
        <end position="544"/>
    </location>
</feature>
<keyword evidence="10" id="KW-1185">Reference proteome</keyword>
<evidence type="ECO:0000256" key="7">
    <source>
        <dbReference type="SAM" id="Phobius"/>
    </source>
</evidence>
<organism evidence="9 10">
    <name type="scientific">Echinicola vietnamensis (strain DSM 17526 / LMG 23754 / KMM 6221)</name>
    <dbReference type="NCBI Taxonomy" id="926556"/>
    <lineage>
        <taxon>Bacteria</taxon>
        <taxon>Pseudomonadati</taxon>
        <taxon>Bacteroidota</taxon>
        <taxon>Cytophagia</taxon>
        <taxon>Cytophagales</taxon>
        <taxon>Cyclobacteriaceae</taxon>
        <taxon>Echinicola</taxon>
    </lineage>
</organism>
<dbReference type="InterPro" id="IPR036388">
    <property type="entry name" value="WH-like_DNA-bd_sf"/>
</dbReference>
<evidence type="ECO:0000256" key="5">
    <source>
        <dbReference type="ARBA" id="ARBA00038253"/>
    </source>
</evidence>
<keyword evidence="7" id="KW-1133">Transmembrane helix</keyword>
<dbReference type="RefSeq" id="WP_015268230.1">
    <property type="nucleotide sequence ID" value="NC_019904.1"/>
</dbReference>
<dbReference type="GO" id="GO:0006355">
    <property type="term" value="P:regulation of DNA-templated transcription"/>
    <property type="evidence" value="ECO:0007669"/>
    <property type="project" value="InterPro"/>
</dbReference>
<comment type="subcellular location">
    <subcellularLocation>
        <location evidence="1">Cytoplasm</location>
    </subcellularLocation>
</comment>
<dbReference type="PANTHER" id="PTHR46630">
    <property type="entry name" value="TETRATRICOPEPTIDE REPEAT PROTEIN 29"/>
    <property type="match status" value="1"/>
</dbReference>
<evidence type="ECO:0000256" key="2">
    <source>
        <dbReference type="ARBA" id="ARBA00022490"/>
    </source>
</evidence>
<dbReference type="GO" id="GO:0005737">
    <property type="term" value="C:cytoplasm"/>
    <property type="evidence" value="ECO:0007669"/>
    <property type="project" value="UniProtKB-SubCell"/>
</dbReference>
<keyword evidence="3" id="KW-0677">Repeat</keyword>
<keyword evidence="4" id="KW-0802">TPR repeat</keyword>
<keyword evidence="7" id="KW-0812">Transmembrane</keyword>
<dbReference type="InterPro" id="IPR051476">
    <property type="entry name" value="Bac_ResReg_Asp_Phosphatase"/>
</dbReference>
<dbReference type="eggNOG" id="COG0457">
    <property type="taxonomic scope" value="Bacteria"/>
</dbReference>
<evidence type="ECO:0000256" key="3">
    <source>
        <dbReference type="ARBA" id="ARBA00022737"/>
    </source>
</evidence>
<dbReference type="eggNOG" id="COG2771">
    <property type="taxonomic scope" value="Bacteria"/>
</dbReference>
<dbReference type="OrthoDB" id="1090267at2"/>
<keyword evidence="6" id="KW-0175">Coiled coil</keyword>
<protein>
    <recommendedName>
        <fullName evidence="8">HTH luxR-type domain-containing protein</fullName>
    </recommendedName>
</protein>
<dbReference type="HOGENOM" id="CLU_037008_0_0_10"/>
<evidence type="ECO:0000256" key="1">
    <source>
        <dbReference type="ARBA" id="ARBA00004496"/>
    </source>
</evidence>
<feature type="transmembrane region" description="Helical" evidence="7">
    <location>
        <begin position="339"/>
        <end position="359"/>
    </location>
</feature>
<dbReference type="GO" id="GO:0003677">
    <property type="term" value="F:DNA binding"/>
    <property type="evidence" value="ECO:0007669"/>
    <property type="project" value="InterPro"/>
</dbReference>
<evidence type="ECO:0000256" key="4">
    <source>
        <dbReference type="ARBA" id="ARBA00022803"/>
    </source>
</evidence>
<dbReference type="InterPro" id="IPR016032">
    <property type="entry name" value="Sig_transdc_resp-reg_C-effctor"/>
</dbReference>
<dbReference type="SMART" id="SM00421">
    <property type="entry name" value="HTH_LUXR"/>
    <property type="match status" value="1"/>
</dbReference>
<evidence type="ECO:0000313" key="10">
    <source>
        <dbReference type="Proteomes" id="UP000010796"/>
    </source>
</evidence>
<dbReference type="Gene3D" id="1.25.40.10">
    <property type="entry name" value="Tetratricopeptide repeat domain"/>
    <property type="match status" value="2"/>
</dbReference>
<keyword evidence="7" id="KW-0472">Membrane</keyword>
<proteinExistence type="inferred from homology"/>
<evidence type="ECO:0000259" key="8">
    <source>
        <dbReference type="SMART" id="SM00421"/>
    </source>
</evidence>
<sequence>MISLLRIVISIFFLAVTFVPKTLAQIPRQLDQKLAAAQELAKRNPELAFLTATEVYEQSLPQELDSITGKSQLVRGKILFQFGLYQPAAEAFYEAEHLFEHLRRPYYLAQVNNALGEVYYKIKTPEDALSRHEKALELFKGIDHGEGEAETKGFIGSMYEKMRNYPKALAYQREALGLFEDLGLKGHLAFVRENIGSIHEDLEQFDSAYVNFQKAYLLNSEVGDSLRLVGTLNNLGDVFRKTREPEKGLDYSKKAAEMSARLGFLDAQNSAIVDISKAYAGMGDYSNAYRYLEQSRQLSEVVYSEESARQIAIQEAQNQLYTKNQQISQLEQMREFDTLVKWLLVFLVLLLCVLGWVIFNRQKLKIRSNKELLQQQQEILQVKERLIATEKENRQLLELKIKTEDRAHSKSLTAQTLHLIDKNQMLEGIQVKLKHILEENPKDQKKKIRNLIKEIDFNFSHDTDWDDFKNNFEKVHQDFFKNLQRQTAGLTPAEMKLASLMRLNLSSKEIASTLGISLDSLRIARYRLRKKLQLEKGESLQQFILCI</sequence>